<protein>
    <submittedName>
        <fullName evidence="1">Uncharacterized protein</fullName>
    </submittedName>
</protein>
<dbReference type="Proteomes" id="UP000192328">
    <property type="component" value="Unassembled WGS sequence"/>
</dbReference>
<organism evidence="1 2">
    <name type="scientific">Aristaeella lactis</name>
    <dbReference type="NCBI Taxonomy" id="3046383"/>
    <lineage>
        <taxon>Bacteria</taxon>
        <taxon>Bacillati</taxon>
        <taxon>Bacillota</taxon>
        <taxon>Clostridia</taxon>
        <taxon>Eubacteriales</taxon>
        <taxon>Aristaeellaceae</taxon>
        <taxon>Aristaeella</taxon>
    </lineage>
</organism>
<reference evidence="1" key="1">
    <citation type="submission" date="2017-04" db="EMBL/GenBank/DDBJ databases">
        <authorList>
            <person name="Varghese N."/>
            <person name="Submissions S."/>
        </authorList>
    </citation>
    <scope>NUCLEOTIDE SEQUENCE</scope>
    <source>
        <strain evidence="1">WTE2008</strain>
    </source>
</reference>
<evidence type="ECO:0000313" key="2">
    <source>
        <dbReference type="Proteomes" id="UP000192328"/>
    </source>
</evidence>
<proteinExistence type="predicted"/>
<dbReference type="EMBL" id="FWXZ01000005">
    <property type="protein sequence ID" value="SMC77175.1"/>
    <property type="molecule type" value="Genomic_DNA"/>
</dbReference>
<evidence type="ECO:0000313" key="1">
    <source>
        <dbReference type="EMBL" id="SMC77175.1"/>
    </source>
</evidence>
<gene>
    <name evidence="1" type="ORF">SAMN06297397_2433</name>
</gene>
<name>A0AC61PNJ6_9FIRM</name>
<accession>A0AC61PNJ6</accession>
<comment type="caution">
    <text evidence="1">The sequence shown here is derived from an EMBL/GenBank/DDBJ whole genome shotgun (WGS) entry which is preliminary data.</text>
</comment>
<keyword evidence="2" id="KW-1185">Reference proteome</keyword>
<sequence>MKRDIIVCLKIIIILLCFLFPVASCAEESARINPLRYDYSSSLYWGYSATWNNEDLDATFQKFQDMPQSELQDMYDHPENWGKGWILFSVSPSWVDGVGNLGYFSTPEVLKEITGKYSNRGLLYYGNMSIENIRIDNSNEIGIYPYYYMQVLYNEDPDTDNSMISNEWVLEYVYKKADNPDDILEEKMRDICLYADVYVLQSDGFYTYKDVEISLNNIKKAQPLNKAAVSVRLNKAELCTEDDDPNLDTAYDIIYVDDELDRDTDDLPSYLYALELDISINDDISVTPYDYEEQPIEDSWVVFLEDESQETVWGPVKNAKLENYYLLTNKKLTDIRTGDLWLSFCTVHIQGKEWFNEIPFNIVIEISQEISGKAEAQKP</sequence>